<feature type="domain" description="HTH tetR-type" evidence="3">
    <location>
        <begin position="20"/>
        <end position="80"/>
    </location>
</feature>
<dbReference type="GO" id="GO:0006355">
    <property type="term" value="P:regulation of DNA-templated transcription"/>
    <property type="evidence" value="ECO:0007669"/>
    <property type="project" value="UniProtKB-ARBA"/>
</dbReference>
<name>A0A1H1S2S1_9ACTN</name>
<dbReference type="STRING" id="630515.SAMN04489812_1857"/>
<dbReference type="Pfam" id="PF00440">
    <property type="entry name" value="TetR_N"/>
    <property type="match status" value="1"/>
</dbReference>
<dbReference type="SUPFAM" id="SSF48498">
    <property type="entry name" value="Tetracyclin repressor-like, C-terminal domain"/>
    <property type="match status" value="1"/>
</dbReference>
<keyword evidence="5" id="KW-1185">Reference proteome</keyword>
<dbReference type="PRINTS" id="PR00455">
    <property type="entry name" value="HTHTETR"/>
</dbReference>
<keyword evidence="1 2" id="KW-0238">DNA-binding</keyword>
<dbReference type="InterPro" id="IPR001647">
    <property type="entry name" value="HTH_TetR"/>
</dbReference>
<dbReference type="Gene3D" id="1.10.357.10">
    <property type="entry name" value="Tetracycline Repressor, domain 2"/>
    <property type="match status" value="1"/>
</dbReference>
<evidence type="ECO:0000256" key="2">
    <source>
        <dbReference type="PROSITE-ProRule" id="PRU00335"/>
    </source>
</evidence>
<evidence type="ECO:0000313" key="4">
    <source>
        <dbReference type="EMBL" id="SDS42098.1"/>
    </source>
</evidence>
<organism evidence="4 5">
    <name type="scientific">Microlunatus soli</name>
    <dbReference type="NCBI Taxonomy" id="630515"/>
    <lineage>
        <taxon>Bacteria</taxon>
        <taxon>Bacillati</taxon>
        <taxon>Actinomycetota</taxon>
        <taxon>Actinomycetes</taxon>
        <taxon>Propionibacteriales</taxon>
        <taxon>Propionibacteriaceae</taxon>
        <taxon>Microlunatus</taxon>
    </lineage>
</organism>
<evidence type="ECO:0000259" key="3">
    <source>
        <dbReference type="PROSITE" id="PS50977"/>
    </source>
</evidence>
<dbReference type="InterPro" id="IPR036271">
    <property type="entry name" value="Tet_transcr_reg_TetR-rel_C_sf"/>
</dbReference>
<dbReference type="AlphaFoldDB" id="A0A1H1S2S1"/>
<reference evidence="4 5" key="1">
    <citation type="submission" date="2016-10" db="EMBL/GenBank/DDBJ databases">
        <authorList>
            <person name="de Groot N.N."/>
        </authorList>
    </citation>
    <scope>NUCLEOTIDE SEQUENCE [LARGE SCALE GENOMIC DNA]</scope>
    <source>
        <strain evidence="4 5">DSM 21800</strain>
    </source>
</reference>
<dbReference type="PANTHER" id="PTHR30328">
    <property type="entry name" value="TRANSCRIPTIONAL REPRESSOR"/>
    <property type="match status" value="1"/>
</dbReference>
<dbReference type="RefSeq" id="WP_091523343.1">
    <property type="nucleotide sequence ID" value="NZ_LT629772.1"/>
</dbReference>
<dbReference type="InterPro" id="IPR009057">
    <property type="entry name" value="Homeodomain-like_sf"/>
</dbReference>
<dbReference type="EMBL" id="LT629772">
    <property type="protein sequence ID" value="SDS42098.1"/>
    <property type="molecule type" value="Genomic_DNA"/>
</dbReference>
<dbReference type="PROSITE" id="PS50977">
    <property type="entry name" value="HTH_TETR_2"/>
    <property type="match status" value="1"/>
</dbReference>
<accession>A0A1H1S2S1</accession>
<sequence length="223" mass="24508">MAASTPRRAPVGDGRIRDAERTRNRLLDAALDEFAGRGYAGARVSAIADRAGVNKQLISYYFGGKQGLYRALLLSWEETEEELRRAGTSLSEVALGYLRRALRDPRGTRLALWQALNDRPPIDEAEAERERAGVRDEQADLRLNQQAGELADDLDLAATQLAITGMVIAPIVLPDLAAALFDEPVDSAAFESRYSDTLTKIIERLRDTAVETDEPPPPLQPNP</sequence>
<dbReference type="Proteomes" id="UP000199103">
    <property type="component" value="Chromosome I"/>
</dbReference>
<dbReference type="GO" id="GO:0003677">
    <property type="term" value="F:DNA binding"/>
    <property type="evidence" value="ECO:0007669"/>
    <property type="project" value="UniProtKB-UniRule"/>
</dbReference>
<dbReference type="InterPro" id="IPR050109">
    <property type="entry name" value="HTH-type_TetR-like_transc_reg"/>
</dbReference>
<dbReference type="SUPFAM" id="SSF46689">
    <property type="entry name" value="Homeodomain-like"/>
    <property type="match status" value="1"/>
</dbReference>
<dbReference type="PANTHER" id="PTHR30328:SF54">
    <property type="entry name" value="HTH-TYPE TRANSCRIPTIONAL REPRESSOR SCO4008"/>
    <property type="match status" value="1"/>
</dbReference>
<evidence type="ECO:0000256" key="1">
    <source>
        <dbReference type="ARBA" id="ARBA00023125"/>
    </source>
</evidence>
<proteinExistence type="predicted"/>
<gene>
    <name evidence="4" type="ORF">SAMN04489812_1857</name>
</gene>
<protein>
    <submittedName>
        <fullName evidence="4">DNA-binding transcriptional regulator, AcrR family</fullName>
    </submittedName>
</protein>
<evidence type="ECO:0000313" key="5">
    <source>
        <dbReference type="Proteomes" id="UP000199103"/>
    </source>
</evidence>
<feature type="DNA-binding region" description="H-T-H motif" evidence="2">
    <location>
        <begin position="43"/>
        <end position="62"/>
    </location>
</feature>
<dbReference type="OrthoDB" id="3210235at2"/>